<feature type="signal peptide" evidence="1">
    <location>
        <begin position="1"/>
        <end position="29"/>
    </location>
</feature>
<dbReference type="OrthoDB" id="4562341at2"/>
<evidence type="ECO:0000313" key="2">
    <source>
        <dbReference type="EMBL" id="SNR77214.1"/>
    </source>
</evidence>
<accession>A0A238Z309</accession>
<gene>
    <name evidence="2" type="ORF">SAMN06265355_106411</name>
</gene>
<dbReference type="Proteomes" id="UP000198420">
    <property type="component" value="Unassembled WGS sequence"/>
</dbReference>
<evidence type="ECO:0000313" key="3">
    <source>
        <dbReference type="Proteomes" id="UP000198420"/>
    </source>
</evidence>
<dbReference type="AlphaFoldDB" id="A0A238Z309"/>
<organism evidence="2 3">
    <name type="scientific">Actinomadura mexicana</name>
    <dbReference type="NCBI Taxonomy" id="134959"/>
    <lineage>
        <taxon>Bacteria</taxon>
        <taxon>Bacillati</taxon>
        <taxon>Actinomycetota</taxon>
        <taxon>Actinomycetes</taxon>
        <taxon>Streptosporangiales</taxon>
        <taxon>Thermomonosporaceae</taxon>
        <taxon>Actinomadura</taxon>
    </lineage>
</organism>
<dbReference type="RefSeq" id="WP_089312962.1">
    <property type="nucleotide sequence ID" value="NZ_FZNP01000006.1"/>
</dbReference>
<reference evidence="3" key="1">
    <citation type="submission" date="2017-06" db="EMBL/GenBank/DDBJ databases">
        <authorList>
            <person name="Varghese N."/>
            <person name="Submissions S."/>
        </authorList>
    </citation>
    <scope>NUCLEOTIDE SEQUENCE [LARGE SCALE GENOMIC DNA]</scope>
    <source>
        <strain evidence="3">DSM 44485</strain>
    </source>
</reference>
<evidence type="ECO:0000256" key="1">
    <source>
        <dbReference type="SAM" id="SignalP"/>
    </source>
</evidence>
<protein>
    <submittedName>
        <fullName evidence="2">Uncharacterized protein</fullName>
    </submittedName>
</protein>
<proteinExistence type="predicted"/>
<feature type="chain" id="PRO_5012263539" evidence="1">
    <location>
        <begin position="30"/>
        <end position="187"/>
    </location>
</feature>
<sequence>MRMHSFGRTAAASGTALVMALGIAPAATAATAVDRPERAAPIHYYVFTPRNQSFAYHDSVGTFRAQVKLAGPHSRRYPMPWMFQITSAKLRAIARGNAVCTATGLNGRYHDRHVIPVGYVWHSTVAPHRARKVYTLSGTCTFAVQVGGRPGRAFVGFSFHYAVNPFSRGAGPANKGPVVKTSVHIRR</sequence>
<name>A0A238Z309_9ACTN</name>
<dbReference type="EMBL" id="FZNP01000006">
    <property type="protein sequence ID" value="SNR77214.1"/>
    <property type="molecule type" value="Genomic_DNA"/>
</dbReference>
<keyword evidence="1" id="KW-0732">Signal</keyword>
<keyword evidence="3" id="KW-1185">Reference proteome</keyword>